<feature type="domain" description="Suppressor of forked" evidence="7">
    <location>
        <begin position="113"/>
        <end position="189"/>
    </location>
</feature>
<dbReference type="Pfam" id="PF08640">
    <property type="entry name" value="U3_assoc_6"/>
    <property type="match status" value="1"/>
</dbReference>
<proteinExistence type="inferred from homology"/>
<organism evidence="9 10">
    <name type="scientific">Kluyveromyces marxianus</name>
    <name type="common">Yeast</name>
    <name type="synonym">Candida kefyr</name>
    <dbReference type="NCBI Taxonomy" id="4911"/>
    <lineage>
        <taxon>Eukaryota</taxon>
        <taxon>Fungi</taxon>
        <taxon>Dikarya</taxon>
        <taxon>Ascomycota</taxon>
        <taxon>Saccharomycotina</taxon>
        <taxon>Saccharomycetes</taxon>
        <taxon>Saccharomycetales</taxon>
        <taxon>Saccharomycetaceae</taxon>
        <taxon>Kluyveromyces</taxon>
    </lineage>
</organism>
<dbReference type="SMART" id="SM00386">
    <property type="entry name" value="HAT"/>
    <property type="match status" value="4"/>
</dbReference>
<dbReference type="Pfam" id="PF05843">
    <property type="entry name" value="Suf"/>
    <property type="match status" value="1"/>
</dbReference>
<keyword evidence="4" id="KW-0677">Repeat</keyword>
<keyword evidence="10" id="KW-1185">Reference proteome</keyword>
<comment type="subcellular location">
    <subcellularLocation>
        <location evidence="1">Nucleus</location>
        <location evidence="1">Nucleolus</location>
    </subcellularLocation>
</comment>
<evidence type="ECO:0000256" key="1">
    <source>
        <dbReference type="ARBA" id="ARBA00004604"/>
    </source>
</evidence>
<dbReference type="SUPFAM" id="SSF48452">
    <property type="entry name" value="TPR-like"/>
    <property type="match status" value="1"/>
</dbReference>
<comment type="similarity">
    <text evidence="2">Belongs to the UTP6 family.</text>
</comment>
<keyword evidence="5" id="KW-0539">Nucleus</keyword>
<protein>
    <recommendedName>
        <fullName evidence="6">mRNA 3'-end-processing protein RNA14</fullName>
    </recommendedName>
</protein>
<evidence type="ECO:0000313" key="10">
    <source>
        <dbReference type="Proteomes" id="UP000422736"/>
    </source>
</evidence>
<dbReference type="InterPro" id="IPR013949">
    <property type="entry name" value="Utp6"/>
</dbReference>
<dbReference type="EMBL" id="CP015057">
    <property type="protein sequence ID" value="QGN16335.1"/>
    <property type="molecule type" value="Genomic_DNA"/>
</dbReference>
<name>A0ABX6EVG0_KLUMA</name>
<dbReference type="InterPro" id="IPR008847">
    <property type="entry name" value="Suf"/>
</dbReference>
<evidence type="ECO:0000256" key="3">
    <source>
        <dbReference type="ARBA" id="ARBA00022552"/>
    </source>
</evidence>
<gene>
    <name evidence="9" type="primary">UTP6</name>
    <name evidence="9" type="ORF">FIM1_3040</name>
</gene>
<evidence type="ECO:0000256" key="2">
    <source>
        <dbReference type="ARBA" id="ARBA00010734"/>
    </source>
</evidence>
<dbReference type="Proteomes" id="UP000422736">
    <property type="component" value="Chromosome 4"/>
</dbReference>
<dbReference type="Gene3D" id="1.25.40.10">
    <property type="entry name" value="Tetratricopeptide repeat domain"/>
    <property type="match status" value="1"/>
</dbReference>
<dbReference type="InterPro" id="IPR003107">
    <property type="entry name" value="HAT"/>
</dbReference>
<evidence type="ECO:0000259" key="8">
    <source>
        <dbReference type="Pfam" id="PF08640"/>
    </source>
</evidence>
<evidence type="ECO:0000256" key="5">
    <source>
        <dbReference type="ARBA" id="ARBA00023242"/>
    </source>
</evidence>
<keyword evidence="3" id="KW-0698">rRNA processing</keyword>
<evidence type="ECO:0000256" key="4">
    <source>
        <dbReference type="ARBA" id="ARBA00022737"/>
    </source>
</evidence>
<accession>A0ABX6EVG0</accession>
<reference evidence="9 10" key="1">
    <citation type="submission" date="2016-03" db="EMBL/GenBank/DDBJ databases">
        <title>How can Kluyveromyces marxianus grow so fast - potential evolutionary course in Saccharomyces Complex revealed by comparative genomics.</title>
        <authorList>
            <person name="Mo W."/>
            <person name="Lu W."/>
            <person name="Yang X."/>
            <person name="Qi J."/>
            <person name="Lv H."/>
        </authorList>
    </citation>
    <scope>NUCLEOTIDE SEQUENCE [LARGE SCALE GENOMIC DNA]</scope>
    <source>
        <strain evidence="9 10">FIM1</strain>
    </source>
</reference>
<evidence type="ECO:0000256" key="6">
    <source>
        <dbReference type="ARBA" id="ARBA00026188"/>
    </source>
</evidence>
<dbReference type="PANTHER" id="PTHR23271:SF1">
    <property type="entry name" value="U3 SMALL NUCLEOLAR RNA-ASSOCIATED PROTEIN 6 HOMOLOG"/>
    <property type="match status" value="1"/>
</dbReference>
<evidence type="ECO:0000313" key="9">
    <source>
        <dbReference type="EMBL" id="QGN16335.1"/>
    </source>
</evidence>
<sequence length="450" mass="53450">MSSRTRYYLEQCIPEVDDLVQKNLFTKNEVNKIMRKRTDFEHRLSSRGSSISDYIRYIEYEKNVNALRLKRVKRILQSNKSNSISDYTIQQRILYIFQRGCNKFPKELKFWSLYLNHLKSKGTNASYKKIQNVYNQLLKLHPTNVDVWISCAKYEYEVHANFKSCRNVFQNGLRFNPDVPKLWYEYIKFELNFVTKLLNRRKVMNLINEREQELDMLKQQEEARNLNSAETEGEDTYYDQDGIQLPSTGDKMKDKLNELPEADLNMLGSEDTNPALRGDVALAIFDVAMKNLGTSFIKKHQGYYSITNSQVDQELSRNVLEYLYDRCIEYIQLFSEFQDLKREYLLNHIIQWLKKEHYNVSIEKDLPEHYVELLLYDITLNIRFMPADNLDIDNLQISFKKFIAYKTKLDDVHAQKLTTLYADYLTQNYLANIDKSDPKYTILNAIIKKL</sequence>
<dbReference type="InterPro" id="IPR055347">
    <property type="entry name" value="UTP6_N"/>
</dbReference>
<evidence type="ECO:0000259" key="7">
    <source>
        <dbReference type="Pfam" id="PF05843"/>
    </source>
</evidence>
<dbReference type="InterPro" id="IPR011990">
    <property type="entry name" value="TPR-like_helical_dom_sf"/>
</dbReference>
<dbReference type="PANTHER" id="PTHR23271">
    <property type="entry name" value="HEPATOCELLULAR CARCINOMA-ASSOCIATED ANTIGEN 66"/>
    <property type="match status" value="1"/>
</dbReference>
<reference evidence="9 10" key="2">
    <citation type="submission" date="2019-11" db="EMBL/GenBank/DDBJ databases">
        <authorList>
            <person name="Lu H."/>
        </authorList>
    </citation>
    <scope>NUCLEOTIDE SEQUENCE [LARGE SCALE GENOMIC DNA]</scope>
    <source>
        <strain evidence="9 10">FIM1</strain>
    </source>
</reference>
<feature type="domain" description="U3 small nucleolar RNA-associated protein 6 N-terminal" evidence="8">
    <location>
        <begin position="9"/>
        <end position="92"/>
    </location>
</feature>